<dbReference type="GO" id="GO:0016747">
    <property type="term" value="F:acyltransferase activity, transferring groups other than amino-acyl groups"/>
    <property type="evidence" value="ECO:0007669"/>
    <property type="project" value="InterPro"/>
</dbReference>
<dbReference type="Pfam" id="PF00583">
    <property type="entry name" value="Acetyltransf_1"/>
    <property type="match status" value="1"/>
</dbReference>
<dbReference type="Proteomes" id="UP000307507">
    <property type="component" value="Unassembled WGS sequence"/>
</dbReference>
<keyword evidence="2" id="KW-0808">Transferase</keyword>
<accession>A0A4S3ZXH0</accession>
<dbReference type="AlphaFoldDB" id="A0A4S3ZXH0"/>
<gene>
    <name evidence="2" type="ORF">E6C50_10250</name>
</gene>
<evidence type="ECO:0000313" key="3">
    <source>
        <dbReference type="Proteomes" id="UP000307507"/>
    </source>
</evidence>
<protein>
    <submittedName>
        <fullName evidence="2">GNAT family N-acetyltransferase</fullName>
    </submittedName>
</protein>
<proteinExistence type="predicted"/>
<reference evidence="2 3" key="1">
    <citation type="submission" date="2019-04" db="EMBL/GenBank/DDBJ databases">
        <title>Flavobacterium sp. nov. isolated from construction timber.</title>
        <authorList>
            <person name="Lin S.-Y."/>
            <person name="Chang C.-T."/>
            <person name="Young C.-C."/>
        </authorList>
    </citation>
    <scope>NUCLEOTIDE SEQUENCE [LARGE SCALE GENOMIC DNA]</scope>
    <source>
        <strain evidence="2 3">CC-CTC003</strain>
    </source>
</reference>
<sequence length="158" mass="18434">MNIQIRPYQHSDKPQLMSLLKRNIPDYFAPSEEADFAEYLDHHREYYFVVEVDGIVLGSGGFNLTEDRKTAKISWDLFNPESQGKRLGSALTRFRIQQIQSIEGIDLISVRTSQLVYPFYQKFGFETTAIVKDYWDIGFDLVQMERPLHHAIDKPESE</sequence>
<evidence type="ECO:0000313" key="2">
    <source>
        <dbReference type="EMBL" id="THF50597.1"/>
    </source>
</evidence>
<organism evidence="2 3">
    <name type="scientific">Flavobacterium supellecticarium</name>
    <dbReference type="NCBI Taxonomy" id="2565924"/>
    <lineage>
        <taxon>Bacteria</taxon>
        <taxon>Pseudomonadati</taxon>
        <taxon>Bacteroidota</taxon>
        <taxon>Flavobacteriia</taxon>
        <taxon>Flavobacteriales</taxon>
        <taxon>Flavobacteriaceae</taxon>
        <taxon>Flavobacterium</taxon>
    </lineage>
</organism>
<dbReference type="InterPro" id="IPR016181">
    <property type="entry name" value="Acyl_CoA_acyltransferase"/>
</dbReference>
<keyword evidence="3" id="KW-1185">Reference proteome</keyword>
<dbReference type="SUPFAM" id="SSF55729">
    <property type="entry name" value="Acyl-CoA N-acyltransferases (Nat)"/>
    <property type="match status" value="1"/>
</dbReference>
<dbReference type="EMBL" id="SSNZ01000003">
    <property type="protein sequence ID" value="THF50597.1"/>
    <property type="molecule type" value="Genomic_DNA"/>
</dbReference>
<feature type="domain" description="N-acetyltransferase" evidence="1">
    <location>
        <begin position="3"/>
        <end position="149"/>
    </location>
</feature>
<evidence type="ECO:0000259" key="1">
    <source>
        <dbReference type="PROSITE" id="PS51186"/>
    </source>
</evidence>
<dbReference type="OrthoDB" id="961272at2"/>
<name>A0A4S3ZXH0_9FLAO</name>
<dbReference type="PROSITE" id="PS51186">
    <property type="entry name" value="GNAT"/>
    <property type="match status" value="1"/>
</dbReference>
<dbReference type="Gene3D" id="3.40.630.30">
    <property type="match status" value="1"/>
</dbReference>
<dbReference type="RefSeq" id="WP_136403138.1">
    <property type="nucleotide sequence ID" value="NZ_SSNZ01000003.1"/>
</dbReference>
<dbReference type="InterPro" id="IPR000182">
    <property type="entry name" value="GNAT_dom"/>
</dbReference>
<comment type="caution">
    <text evidence="2">The sequence shown here is derived from an EMBL/GenBank/DDBJ whole genome shotgun (WGS) entry which is preliminary data.</text>
</comment>